<name>A0ABP0IBW8_9DINO</name>
<keyword evidence="3" id="KW-1185">Reference proteome</keyword>
<feature type="compositionally biased region" description="Low complexity" evidence="1">
    <location>
        <begin position="606"/>
        <end position="624"/>
    </location>
</feature>
<accession>A0ABP0IBW8</accession>
<proteinExistence type="predicted"/>
<evidence type="ECO:0000313" key="3">
    <source>
        <dbReference type="Proteomes" id="UP001642484"/>
    </source>
</evidence>
<feature type="compositionally biased region" description="Basic and acidic residues" evidence="1">
    <location>
        <begin position="626"/>
        <end position="639"/>
    </location>
</feature>
<evidence type="ECO:0000256" key="1">
    <source>
        <dbReference type="SAM" id="MobiDB-lite"/>
    </source>
</evidence>
<gene>
    <name evidence="2" type="ORF">CCMP2556_LOCUS5810</name>
</gene>
<feature type="region of interest" description="Disordered" evidence="1">
    <location>
        <begin position="1"/>
        <end position="30"/>
    </location>
</feature>
<evidence type="ECO:0000313" key="2">
    <source>
        <dbReference type="EMBL" id="CAK8999803.1"/>
    </source>
</evidence>
<feature type="region of interest" description="Disordered" evidence="1">
    <location>
        <begin position="603"/>
        <end position="643"/>
    </location>
</feature>
<reference evidence="2 3" key="1">
    <citation type="submission" date="2024-02" db="EMBL/GenBank/DDBJ databases">
        <authorList>
            <person name="Chen Y."/>
            <person name="Shah S."/>
            <person name="Dougan E. K."/>
            <person name="Thang M."/>
            <person name="Chan C."/>
        </authorList>
    </citation>
    <scope>NUCLEOTIDE SEQUENCE [LARGE SCALE GENOMIC DNA]</scope>
</reference>
<dbReference type="EMBL" id="CAXAMN010002470">
    <property type="protein sequence ID" value="CAK8999803.1"/>
    <property type="molecule type" value="Genomic_DNA"/>
</dbReference>
<dbReference type="Proteomes" id="UP001642484">
    <property type="component" value="Unassembled WGS sequence"/>
</dbReference>
<protein>
    <submittedName>
        <fullName evidence="2">Uncharacterized protein</fullName>
    </submittedName>
</protein>
<comment type="caution">
    <text evidence="2">The sequence shown here is derived from an EMBL/GenBank/DDBJ whole genome shotgun (WGS) entry which is preliminary data.</text>
</comment>
<organism evidence="2 3">
    <name type="scientific">Durusdinium trenchii</name>
    <dbReference type="NCBI Taxonomy" id="1381693"/>
    <lineage>
        <taxon>Eukaryota</taxon>
        <taxon>Sar</taxon>
        <taxon>Alveolata</taxon>
        <taxon>Dinophyceae</taxon>
        <taxon>Suessiales</taxon>
        <taxon>Symbiodiniaceae</taxon>
        <taxon>Durusdinium</taxon>
    </lineage>
</organism>
<sequence>MASAQLMPFKAKAEERATKPLPDTEAPVKKQCTQYEKQIQKMDGDPGLECGESEGDGSHPASLVLELLGEGDPSTRLQQLDAWYQDYAAFRKMPYLYKKAGLDLWLGSVSWPCEMQGVDVVKGWTRASVVALFLLAASELDINDPAYDRLKAVINEFHSSHGLAAKHRLDEEARHVLQLHIDHVKWAHSAFSTEQLKSQRWMIGASPKGSIPPALKKALTVTPQSQVMHFRLVVSCFTEAGRRLRPTSRSRVRWSQQAFDSCCDLACVYSALLDEARLLSSWTDAKEAAVLKAFFQRDYVGEVEAAVTARLSTWNLSHLGIWCDLVQPPATPVKVHTASEIMELEDEARTAKFREVRAKLSQDTAAMVEFNSQKEEATRRSHVVKVMHERSQLEIGKELSEAFMERSCRVSMLTEKNGLDPKLDNLKLEDKMQNHKIELRPWTLNLNLEELHRNRELPGAFLCGVKHNFGTVVIHPTAYDGCLELAAIEQGLWITGTATMDAHYKACRDAVKNHLLEEILWQTYQAWKANRIPMDKQNQRYKKDVGGDDMPKSPQVPTLQVCQYTDGKLTIPSDVRQHFMQCPLFGPEWRQLVVEFDKSWAPVAESTPSRSPPTSGTPVGGSTPDVKNETKQEPGVKMEDDFDWSGIFSDAPATLHKLKEKFGADATELSGPTPQSSFYLAPGPQLYLVAKEPIHIQCRDAPIIAHGAGSWLTGDKATKFESNTPDRGIPCRMMHDEEPCVFEESPG</sequence>